<comment type="caution">
    <text evidence="1">The sequence shown here is derived from an EMBL/GenBank/DDBJ whole genome shotgun (WGS) entry which is preliminary data.</text>
</comment>
<dbReference type="InterPro" id="IPR027417">
    <property type="entry name" value="P-loop_NTPase"/>
</dbReference>
<sequence length="526" mass="55489">MTPAPPVDASGEWVMIEDELYARTTAEGKIADEAEAIVSAALWAAASASPDVTPKRRAKLAERAARKALADRFGDADLGDVIGELPAWARTVSASVEADLAESVLGFGILPRLQAAFPNMTPADLARFVADPENGEKLLVEKARADRDAFRKSAANPGVGFNASAALYGADLEDIADAAYLIDGYFPEASVIGLVGETGSFKSALAIDAGCSLAIGARFLGEIETAGPRRVVFVAGEGPRGLRMRRRAFIVDRDLEAAEIALLDQNFIVYPSPINLLSSDDVAGLRRFVDSVEASLVIFDTLSALTQGMEENSAGDMADALRAARLIVSGRESSSALIVHHPGKGGGVDGRGSGAWKANLDAVLATQKDGDLVALTLEKMKDGATDSRRIIRKRIVEIPESVSRRGVAHEATTSIVAALMARGTEALFGTGKPPTATERRAEEIFSHVIPAHTAAEGVTRAEILEARKTSHDESYATVTNAINSLIKSARIAADGKTANGSDRYKRVYVPSATDLSLADIDGRAIP</sequence>
<reference evidence="1 2" key="1">
    <citation type="submission" date="2019-03" db="EMBL/GenBank/DDBJ databases">
        <title>Genomics of glacier-inhabiting Cryobacterium strains.</title>
        <authorList>
            <person name="Liu Q."/>
            <person name="Xin Y.-H."/>
        </authorList>
    </citation>
    <scope>NUCLEOTIDE SEQUENCE [LARGE SCALE GENOMIC DNA]</scope>
    <source>
        <strain evidence="1 2">TMT1-23-1</strain>
    </source>
</reference>
<dbReference type="RefSeq" id="WP_134430102.1">
    <property type="nucleotide sequence ID" value="NZ_SOGQ01000048.1"/>
</dbReference>
<evidence type="ECO:0000313" key="2">
    <source>
        <dbReference type="Proteomes" id="UP000297853"/>
    </source>
</evidence>
<protein>
    <submittedName>
        <fullName evidence="1">AAA family ATPase</fullName>
    </submittedName>
</protein>
<keyword evidence="2" id="KW-1185">Reference proteome</keyword>
<name>A0ABY2J5H4_9MICO</name>
<organism evidence="1 2">
    <name type="scientific">Cryobacterium sinapicolor</name>
    <dbReference type="NCBI Taxonomy" id="1259236"/>
    <lineage>
        <taxon>Bacteria</taxon>
        <taxon>Bacillati</taxon>
        <taxon>Actinomycetota</taxon>
        <taxon>Actinomycetes</taxon>
        <taxon>Micrococcales</taxon>
        <taxon>Microbacteriaceae</taxon>
        <taxon>Cryobacterium</taxon>
    </lineage>
</organism>
<gene>
    <name evidence="1" type="ORF">E3T28_09330</name>
</gene>
<dbReference type="EMBL" id="SOGQ01000048">
    <property type="protein sequence ID" value="TFC98953.1"/>
    <property type="molecule type" value="Genomic_DNA"/>
</dbReference>
<accession>A0ABY2J5H4</accession>
<proteinExistence type="predicted"/>
<dbReference type="Proteomes" id="UP000297853">
    <property type="component" value="Unassembled WGS sequence"/>
</dbReference>
<dbReference type="Gene3D" id="3.40.50.300">
    <property type="entry name" value="P-loop containing nucleotide triphosphate hydrolases"/>
    <property type="match status" value="1"/>
</dbReference>
<dbReference type="SUPFAM" id="SSF52540">
    <property type="entry name" value="P-loop containing nucleoside triphosphate hydrolases"/>
    <property type="match status" value="1"/>
</dbReference>
<evidence type="ECO:0000313" key="1">
    <source>
        <dbReference type="EMBL" id="TFC98953.1"/>
    </source>
</evidence>
<dbReference type="Pfam" id="PF13481">
    <property type="entry name" value="AAA_25"/>
    <property type="match status" value="1"/>
</dbReference>